<dbReference type="EMBL" id="CAJHIT010000005">
    <property type="protein sequence ID" value="CAD6501933.1"/>
    <property type="molecule type" value="Genomic_DNA"/>
</dbReference>
<name>A0A9W4D082_BLUGR</name>
<feature type="signal peptide" evidence="1">
    <location>
        <begin position="1"/>
        <end position="19"/>
    </location>
</feature>
<reference evidence="2" key="1">
    <citation type="submission" date="2020-10" db="EMBL/GenBank/DDBJ databases">
        <authorList>
            <person name="Muller C M."/>
        </authorList>
    </citation>
    <scope>NUCLEOTIDE SEQUENCE</scope>
    <source>
        <strain evidence="2">THUN-12</strain>
    </source>
</reference>
<comment type="caution">
    <text evidence="2">The sequence shown here is derived from an EMBL/GenBank/DDBJ whole genome shotgun (WGS) entry which is preliminary data.</text>
</comment>
<evidence type="ECO:0000256" key="1">
    <source>
        <dbReference type="SAM" id="SignalP"/>
    </source>
</evidence>
<protein>
    <submittedName>
        <fullName evidence="2">BgTH12-02178</fullName>
    </submittedName>
</protein>
<evidence type="ECO:0000313" key="3">
    <source>
        <dbReference type="Proteomes" id="UP000683417"/>
    </source>
</evidence>
<gene>
    <name evidence="2" type="ORF">BGTH12_LOCUS3291</name>
</gene>
<feature type="chain" id="PRO_5040859958" evidence="1">
    <location>
        <begin position="20"/>
        <end position="396"/>
    </location>
</feature>
<evidence type="ECO:0000313" key="2">
    <source>
        <dbReference type="EMBL" id="CAD6501933.1"/>
    </source>
</evidence>
<keyword evidence="1" id="KW-0732">Signal</keyword>
<dbReference type="AlphaFoldDB" id="A0A9W4D082"/>
<organism evidence="2 3">
    <name type="scientific">Blumeria graminis f. sp. triticale</name>
    <dbReference type="NCBI Taxonomy" id="1689686"/>
    <lineage>
        <taxon>Eukaryota</taxon>
        <taxon>Fungi</taxon>
        <taxon>Dikarya</taxon>
        <taxon>Ascomycota</taxon>
        <taxon>Pezizomycotina</taxon>
        <taxon>Leotiomycetes</taxon>
        <taxon>Erysiphales</taxon>
        <taxon>Erysiphaceae</taxon>
        <taxon>Blumeria</taxon>
    </lineage>
</organism>
<dbReference type="Proteomes" id="UP000683417">
    <property type="component" value="Unassembled WGS sequence"/>
</dbReference>
<accession>A0A9W4D082</accession>
<sequence>MTCLIVILLSSVARMVVIGSRNSPNYYGVYTISKINEFPVPRDSHKIHMSASKISGPDTYVVAYCSINLEYLEIVEIITRGRPEVTHSSGEVSSSHLRAENVCMQSIIKENSLGPVAASLSKLDNGKCTHQLIASLAFKGVIGVEGEYSCFAPPQEDQPIKINADIPIVMHEFLSGGVFLGGENIESDRQALVWFQGNLHRFMKSKIGINGYHSWSPVTLIGKEINNGDSIAEFIYYSLPSIREFICEIEDYGILLELLEMSYLPSQWELSKSHLKRGGYVTFAEILNDKCILQGGFQEEHCGWLINAPGYLMENARDIGLLCRTRAIGWAGLDRKRECIFRPAIALRSLFSSRQWGIYGPEQKAFEIPSQSNRSENAARFTELTGIGTLCENDSW</sequence>
<proteinExistence type="predicted"/>